<dbReference type="REBASE" id="27159">
    <property type="entry name" value="DbaKORF2578P"/>
</dbReference>
<accession>E1QK33</accession>
<dbReference type="SUPFAM" id="SSF55874">
    <property type="entry name" value="ATPase domain of HSP90 chaperone/DNA topoisomerase II/histidine kinase"/>
    <property type="match status" value="1"/>
</dbReference>
<dbReference type="STRING" id="644282.Deba_2571"/>
<keyword evidence="1" id="KW-0547">Nucleotide-binding</keyword>
<dbReference type="Proteomes" id="UP000009047">
    <property type="component" value="Chromosome"/>
</dbReference>
<dbReference type="InterPro" id="IPR011856">
    <property type="entry name" value="tRNA_endonuc-like_dom_sf"/>
</dbReference>
<dbReference type="GO" id="GO:0005524">
    <property type="term" value="F:ATP binding"/>
    <property type="evidence" value="ECO:0007669"/>
    <property type="project" value="UniProtKB-KW"/>
</dbReference>
<dbReference type="GO" id="GO:0003676">
    <property type="term" value="F:nucleic acid binding"/>
    <property type="evidence" value="ECO:0007669"/>
    <property type="project" value="InterPro"/>
</dbReference>
<dbReference type="RefSeq" id="WP_013259365.1">
    <property type="nucleotide sequence ID" value="NC_014365.1"/>
</dbReference>
<proteinExistence type="predicted"/>
<dbReference type="EMBL" id="CP002085">
    <property type="protein sequence ID" value="ADK85926.1"/>
    <property type="molecule type" value="Genomic_DNA"/>
</dbReference>
<gene>
    <name evidence="1" type="ordered locus">Deba_2571</name>
</gene>
<organism evidence="1 2">
    <name type="scientific">Desulfarculus baarsii (strain ATCC 33931 / DSM 2075 / LMG 7858 / VKM B-1802 / 2st14)</name>
    <dbReference type="NCBI Taxonomy" id="644282"/>
    <lineage>
        <taxon>Bacteria</taxon>
        <taxon>Pseudomonadati</taxon>
        <taxon>Thermodesulfobacteriota</taxon>
        <taxon>Desulfarculia</taxon>
        <taxon>Desulfarculales</taxon>
        <taxon>Desulfarculaceae</taxon>
        <taxon>Desulfarculus</taxon>
    </lineage>
</organism>
<dbReference type="InterPro" id="IPR036890">
    <property type="entry name" value="HATPase_C_sf"/>
</dbReference>
<evidence type="ECO:0000313" key="1">
    <source>
        <dbReference type="EMBL" id="ADK85926.1"/>
    </source>
</evidence>
<dbReference type="Gene3D" id="3.40.1350.10">
    <property type="match status" value="1"/>
</dbReference>
<dbReference type="AlphaFoldDB" id="E1QK33"/>
<keyword evidence="2" id="KW-1185">Reference proteome</keyword>
<sequence length="662" mass="74820">MNEGIGTDGMAGNDHYRMTVDLNVLDHLGINLYSNIAAVLTEAVANAWDADAENVEIGIDPDGKFIEIKDDGIGMSIEDMNTKYLRVGYRRRDEDQETGRTTAKGRPVMGRKGLGKLSLFSIANTIEVHSAKNGESHGLRMTIDGIHKSVQDKEPFYSPEKLPREEIQVTNGTAILLKDIKRQRLGRGATALRKRLARRFSVVGEAHGFKILINGHPISTADRGDLPMVQFLWSFGDEEPDISSAGQLLEREALSDRLDAWDGDWSVTGWIGTARLPKQLDSDDAGNLNSIVVFARGRLFHENILDKLNDGRLYTKYLTGQIEADFLDADDEPDIATSDRQRVQEDDPRYVQLIAFLRKQLTQVEKRWTEWRRLHEVEKAKETSPALAEWLESLPEGFRKSAETLIAKLSALPVDQDEDRKLMYRHGILAFERMKLRGSAEELAAHVHDIDKLLAILADRDSLEASLYRDIVKSRLDAIKHFQGIADDNAKESVLQKYLFDHLWLLDPAWERATASEVMETRLTTDGVLTQDMTEKEKLGRVDIAYRTMAGKHIIVELKRVKRKMKLLELQEQGQTYVDKLKKILLAQGDATPNIEVVFVLGEPIDEEGSNPERLKSSMTAISPGSRIVHYDSLIRGAQEAYSEFLKKSKQLDKLERIVDRI</sequence>
<reference evidence="1 2" key="1">
    <citation type="journal article" date="2010" name="Stand. Genomic Sci.">
        <title>Complete genome sequence of Desulfarculus baarsii type strain (2st14).</title>
        <authorList>
            <person name="Sun H."/>
            <person name="Spring S."/>
            <person name="Lapidus A."/>
            <person name="Davenport K."/>
            <person name="Del Rio T.G."/>
            <person name="Tice H."/>
            <person name="Nolan M."/>
            <person name="Copeland A."/>
            <person name="Cheng J.F."/>
            <person name="Lucas S."/>
            <person name="Tapia R."/>
            <person name="Goodwin L."/>
            <person name="Pitluck S."/>
            <person name="Ivanova N."/>
            <person name="Pagani I."/>
            <person name="Mavromatis K."/>
            <person name="Ovchinnikova G."/>
            <person name="Pati A."/>
            <person name="Chen A."/>
            <person name="Palaniappan K."/>
            <person name="Hauser L."/>
            <person name="Chang Y.J."/>
            <person name="Jeffries C.D."/>
            <person name="Detter J.C."/>
            <person name="Han C."/>
            <person name="Rohde M."/>
            <person name="Brambilla E."/>
            <person name="Goker M."/>
            <person name="Woyke T."/>
            <person name="Bristow J."/>
            <person name="Eisen J.A."/>
            <person name="Markowitz V."/>
            <person name="Hugenholtz P."/>
            <person name="Kyrpides N.C."/>
            <person name="Klenk H.P."/>
            <person name="Land M."/>
        </authorList>
    </citation>
    <scope>NUCLEOTIDE SEQUENCE [LARGE SCALE GENOMIC DNA]</scope>
    <source>
        <strain evidence="2">ATCC 33931 / DSM 2075 / LMG 7858 / VKM B-1802 / 2st14</strain>
    </source>
</reference>
<dbReference type="HOGENOM" id="CLU_026144_0_0_7"/>
<keyword evidence="1" id="KW-0067">ATP-binding</keyword>
<dbReference type="Gene3D" id="3.30.565.10">
    <property type="entry name" value="Histidine kinase-like ATPase, C-terminal domain"/>
    <property type="match status" value="1"/>
</dbReference>
<evidence type="ECO:0000313" key="2">
    <source>
        <dbReference type="Proteomes" id="UP000009047"/>
    </source>
</evidence>
<dbReference type="KEGG" id="dbr:Deba_2571"/>
<dbReference type="OrthoDB" id="5477772at2"/>
<name>E1QK33_DESB2</name>
<dbReference type="Pfam" id="PF13589">
    <property type="entry name" value="HATPase_c_3"/>
    <property type="match status" value="1"/>
</dbReference>
<dbReference type="eggNOG" id="COG0323">
    <property type="taxonomic scope" value="Bacteria"/>
</dbReference>
<protein>
    <submittedName>
        <fullName evidence="1">ATP-binding region ATPase domain protein</fullName>
    </submittedName>
</protein>